<reference evidence="4 5" key="1">
    <citation type="submission" date="2019-07" db="EMBL/GenBank/DDBJ databases">
        <title>Whole genome shotgun sequence of Actinotalea fermentans NBRC 105374.</title>
        <authorList>
            <person name="Hosoyama A."/>
            <person name="Uohara A."/>
            <person name="Ohji S."/>
            <person name="Ichikawa N."/>
        </authorList>
    </citation>
    <scope>NUCLEOTIDE SEQUENCE [LARGE SCALE GENOMIC DNA]</scope>
    <source>
        <strain evidence="4 5">NBRC 105374</strain>
    </source>
</reference>
<comment type="similarity">
    <text evidence="1">Belongs to the enoyl-CoA hydratase/isomerase family.</text>
</comment>
<evidence type="ECO:0000313" key="5">
    <source>
        <dbReference type="Proteomes" id="UP000321484"/>
    </source>
</evidence>
<accession>A0A511YYQ8</accession>
<dbReference type="GO" id="GO:0006633">
    <property type="term" value="P:fatty acid biosynthetic process"/>
    <property type="evidence" value="ECO:0007669"/>
    <property type="project" value="InterPro"/>
</dbReference>
<proteinExistence type="inferred from homology"/>
<dbReference type="RefSeq" id="WP_146819598.1">
    <property type="nucleotide sequence ID" value="NZ_BJYK01000006.1"/>
</dbReference>
<dbReference type="Gene3D" id="3.10.129.10">
    <property type="entry name" value="Hotdog Thioesterase"/>
    <property type="match status" value="1"/>
</dbReference>
<dbReference type="InterPro" id="IPR002539">
    <property type="entry name" value="MaoC-like_dom"/>
</dbReference>
<sequence>MSGAQARPARAPRETVEVTRPTSNATLLARGLARAATGGAKLAGALPDVVLVRRGVQADPAVLAAYLQLVGEEVRDVLPAGYLHTLAFPVSTAMLARPDFPLPALGMVHLANRAEVRRPVGVDEVLDARVHAENLVPHRRGTAVDVVAELATDGEVVWRGVSTYLARGVRVPGADRPDDARRPEWHAPEPTGLWRLGADVGRRYAEVSGDHNPIHTSRVAARAFGFARPIAHGMFTAAKALADVGPAGRGDAYAWEVEFATPVLLPATVSVCVTPDDGPGAGDAAGAFTFAAWSRKPHLTGSVRPLR</sequence>
<dbReference type="PANTHER" id="PTHR43841:SF1">
    <property type="entry name" value="3-HYDROXYACYL-THIOESTER DEHYDRATASE X"/>
    <property type="match status" value="1"/>
</dbReference>
<keyword evidence="5" id="KW-1185">Reference proteome</keyword>
<dbReference type="OrthoDB" id="9774179at2"/>
<dbReference type="GO" id="GO:0005835">
    <property type="term" value="C:fatty acid synthase complex"/>
    <property type="evidence" value="ECO:0007669"/>
    <property type="project" value="InterPro"/>
</dbReference>
<dbReference type="Pfam" id="PF01575">
    <property type="entry name" value="MaoC_dehydratas"/>
    <property type="match status" value="1"/>
</dbReference>
<dbReference type="GO" id="GO:0004312">
    <property type="term" value="F:fatty acid synthase activity"/>
    <property type="evidence" value="ECO:0007669"/>
    <property type="project" value="InterPro"/>
</dbReference>
<dbReference type="AlphaFoldDB" id="A0A511YYQ8"/>
<dbReference type="InterPro" id="IPR003965">
    <property type="entry name" value="Fatty_acid_synthase"/>
</dbReference>
<protein>
    <recommendedName>
        <fullName evidence="3">MaoC-like domain-containing protein</fullName>
    </recommendedName>
</protein>
<evidence type="ECO:0000256" key="1">
    <source>
        <dbReference type="ARBA" id="ARBA00005254"/>
    </source>
</evidence>
<dbReference type="InterPro" id="IPR029069">
    <property type="entry name" value="HotDog_dom_sf"/>
</dbReference>
<organism evidence="4 5">
    <name type="scientific">Actinotalea fermentans</name>
    <dbReference type="NCBI Taxonomy" id="43671"/>
    <lineage>
        <taxon>Bacteria</taxon>
        <taxon>Bacillati</taxon>
        <taxon>Actinomycetota</taxon>
        <taxon>Actinomycetes</taxon>
        <taxon>Micrococcales</taxon>
        <taxon>Cellulomonadaceae</taxon>
        <taxon>Actinotalea</taxon>
    </lineage>
</organism>
<dbReference type="SUPFAM" id="SSF54637">
    <property type="entry name" value="Thioesterase/thiol ester dehydrase-isomerase"/>
    <property type="match status" value="2"/>
</dbReference>
<evidence type="ECO:0000259" key="3">
    <source>
        <dbReference type="Pfam" id="PF01575"/>
    </source>
</evidence>
<gene>
    <name evidence="4" type="ORF">AFE02nite_20790</name>
</gene>
<dbReference type="Proteomes" id="UP000321484">
    <property type="component" value="Unassembled WGS sequence"/>
</dbReference>
<dbReference type="PRINTS" id="PR01483">
    <property type="entry name" value="FASYNTHASE"/>
</dbReference>
<feature type="region of interest" description="Disordered" evidence="2">
    <location>
        <begin position="1"/>
        <end position="21"/>
    </location>
</feature>
<name>A0A511YYQ8_9CELL</name>
<comment type="caution">
    <text evidence="4">The sequence shown here is derived from an EMBL/GenBank/DDBJ whole genome shotgun (WGS) entry which is preliminary data.</text>
</comment>
<evidence type="ECO:0000256" key="2">
    <source>
        <dbReference type="SAM" id="MobiDB-lite"/>
    </source>
</evidence>
<dbReference type="EMBL" id="BJYK01000006">
    <property type="protein sequence ID" value="GEN80345.1"/>
    <property type="molecule type" value="Genomic_DNA"/>
</dbReference>
<dbReference type="PANTHER" id="PTHR43841">
    <property type="entry name" value="3-HYDROXYACYL-THIOESTER DEHYDRATASE HTDX-RELATED"/>
    <property type="match status" value="1"/>
</dbReference>
<dbReference type="CDD" id="cd03441">
    <property type="entry name" value="R_hydratase_like"/>
    <property type="match status" value="1"/>
</dbReference>
<feature type="domain" description="MaoC-like" evidence="3">
    <location>
        <begin position="202"/>
        <end position="273"/>
    </location>
</feature>
<evidence type="ECO:0000313" key="4">
    <source>
        <dbReference type="EMBL" id="GEN80345.1"/>
    </source>
</evidence>